<dbReference type="RefSeq" id="WP_141302427.1">
    <property type="nucleotide sequence ID" value="NZ_BJMN01000068.1"/>
</dbReference>
<organism evidence="2 3">
    <name type="scientific">Streptomyces gardneri</name>
    <dbReference type="NCBI Taxonomy" id="66892"/>
    <lineage>
        <taxon>Bacteria</taxon>
        <taxon>Bacillati</taxon>
        <taxon>Actinomycetota</taxon>
        <taxon>Actinomycetes</taxon>
        <taxon>Kitasatosporales</taxon>
        <taxon>Streptomycetaceae</taxon>
        <taxon>Streptomyces</taxon>
    </lineage>
</organism>
<dbReference type="OrthoDB" id="4221180at2"/>
<comment type="caution">
    <text evidence="2">The sequence shown here is derived from an EMBL/GenBank/DDBJ whole genome shotgun (WGS) entry which is preliminary data.</text>
</comment>
<keyword evidence="1" id="KW-0472">Membrane</keyword>
<feature type="transmembrane region" description="Helical" evidence="1">
    <location>
        <begin position="12"/>
        <end position="34"/>
    </location>
</feature>
<evidence type="ECO:0000313" key="3">
    <source>
        <dbReference type="Proteomes" id="UP000315226"/>
    </source>
</evidence>
<protein>
    <submittedName>
        <fullName evidence="2">Uncharacterized protein</fullName>
    </submittedName>
</protein>
<reference evidence="2 3" key="1">
    <citation type="submission" date="2019-06" db="EMBL/GenBank/DDBJ databases">
        <title>Whole genome shotgun sequence of Streptomyces gardneri NBRC 12865.</title>
        <authorList>
            <person name="Hosoyama A."/>
            <person name="Uohara A."/>
            <person name="Ohji S."/>
            <person name="Ichikawa N."/>
        </authorList>
    </citation>
    <scope>NUCLEOTIDE SEQUENCE [LARGE SCALE GENOMIC DNA]</scope>
    <source>
        <strain evidence="2 3">NBRC 12865</strain>
    </source>
</reference>
<sequence>MGDEKKKSRWWIWLLVGLTVLCGLPVTMMAWWVYSFGEAGRPQPVDCAEAMDFARGRLPADAQDARCTGMHWQDSYVTVDFRMPRAGVADWLKATYPDAEPDTPCEEDLCRVVDHDQVLYVHVKVVYEDDGTGLVHLTSFDM</sequence>
<dbReference type="EMBL" id="BJMN01000068">
    <property type="protein sequence ID" value="GEB61821.1"/>
    <property type="molecule type" value="Genomic_DNA"/>
</dbReference>
<keyword evidence="3" id="KW-1185">Reference proteome</keyword>
<keyword evidence="1" id="KW-0812">Transmembrane</keyword>
<dbReference type="AlphaFoldDB" id="A0A4Y3RV90"/>
<accession>A0A4Y3RV90</accession>
<gene>
    <name evidence="2" type="ORF">SGA01_74260</name>
</gene>
<name>A0A4Y3RV90_9ACTN</name>
<proteinExistence type="predicted"/>
<dbReference type="Proteomes" id="UP000315226">
    <property type="component" value="Unassembled WGS sequence"/>
</dbReference>
<evidence type="ECO:0000313" key="2">
    <source>
        <dbReference type="EMBL" id="GEB61821.1"/>
    </source>
</evidence>
<keyword evidence="1" id="KW-1133">Transmembrane helix</keyword>
<evidence type="ECO:0000256" key="1">
    <source>
        <dbReference type="SAM" id="Phobius"/>
    </source>
</evidence>